<dbReference type="Proteomes" id="UP001480595">
    <property type="component" value="Unassembled WGS sequence"/>
</dbReference>
<evidence type="ECO:0000313" key="10">
    <source>
        <dbReference type="Proteomes" id="UP001480595"/>
    </source>
</evidence>
<accession>A0ABR1X617</accession>
<protein>
    <submittedName>
        <fullName evidence="9">S1 p1 nuclease</fullName>
    </submittedName>
</protein>
<feature type="signal peptide" evidence="8">
    <location>
        <begin position="1"/>
        <end position="29"/>
    </location>
</feature>
<comment type="caution">
    <text evidence="9">The sequence shown here is derived from an EMBL/GenBank/DDBJ whole genome shotgun (WGS) entry which is preliminary data.</text>
</comment>
<reference evidence="9 10" key="1">
    <citation type="submission" date="2023-01" db="EMBL/GenBank/DDBJ databases">
        <title>Analysis of 21 Apiospora genomes using comparative genomics revels a genus with tremendous synthesis potential of carbohydrate active enzymes and secondary metabolites.</title>
        <authorList>
            <person name="Sorensen T."/>
        </authorList>
    </citation>
    <scope>NUCLEOTIDE SEQUENCE [LARGE SCALE GENOMIC DNA]</scope>
    <source>
        <strain evidence="9 10">CBS 135458</strain>
    </source>
</reference>
<evidence type="ECO:0000256" key="2">
    <source>
        <dbReference type="ARBA" id="ARBA00022722"/>
    </source>
</evidence>
<evidence type="ECO:0000313" key="9">
    <source>
        <dbReference type="EMBL" id="KAK8090826.1"/>
    </source>
</evidence>
<dbReference type="InterPro" id="IPR008947">
    <property type="entry name" value="PLipase_C/P1_nuclease_dom_sf"/>
</dbReference>
<evidence type="ECO:0000256" key="8">
    <source>
        <dbReference type="SAM" id="SignalP"/>
    </source>
</evidence>
<comment type="similarity">
    <text evidence="1">Belongs to the nuclease type I family.</text>
</comment>
<dbReference type="CDD" id="cd11010">
    <property type="entry name" value="S1-P1_nuclease"/>
    <property type="match status" value="1"/>
</dbReference>
<keyword evidence="4" id="KW-0255">Endonuclease</keyword>
<dbReference type="Pfam" id="PF02265">
    <property type="entry name" value="S1-P1_nuclease"/>
    <property type="match status" value="1"/>
</dbReference>
<keyword evidence="3" id="KW-0479">Metal-binding</keyword>
<proteinExistence type="inferred from homology"/>
<keyword evidence="8" id="KW-0732">Signal</keyword>
<evidence type="ECO:0000256" key="6">
    <source>
        <dbReference type="ARBA" id="ARBA00023157"/>
    </source>
</evidence>
<gene>
    <name evidence="9" type="ORF">PG994_000331</name>
</gene>
<keyword evidence="7" id="KW-0325">Glycoprotein</keyword>
<dbReference type="PANTHER" id="PTHR33146">
    <property type="entry name" value="ENDONUCLEASE 4"/>
    <property type="match status" value="1"/>
</dbReference>
<feature type="chain" id="PRO_5047246791" evidence="8">
    <location>
        <begin position="30"/>
        <end position="296"/>
    </location>
</feature>
<keyword evidence="6" id="KW-1015">Disulfide bond</keyword>
<keyword evidence="2" id="KW-0540">Nuclease</keyword>
<evidence type="ECO:0000256" key="7">
    <source>
        <dbReference type="ARBA" id="ARBA00023180"/>
    </source>
</evidence>
<evidence type="ECO:0000256" key="5">
    <source>
        <dbReference type="ARBA" id="ARBA00022801"/>
    </source>
</evidence>
<name>A0ABR1X617_9PEZI</name>
<keyword evidence="10" id="KW-1185">Reference proteome</keyword>
<dbReference type="GeneID" id="92084803"/>
<dbReference type="Gene3D" id="1.10.575.10">
    <property type="entry name" value="P1 Nuclease"/>
    <property type="match status" value="1"/>
</dbReference>
<dbReference type="RefSeq" id="XP_066722372.1">
    <property type="nucleotide sequence ID" value="XM_066851740.1"/>
</dbReference>
<dbReference type="EMBL" id="JAQQWL010000001">
    <property type="protein sequence ID" value="KAK8090826.1"/>
    <property type="molecule type" value="Genomic_DNA"/>
</dbReference>
<dbReference type="SUPFAM" id="SSF48537">
    <property type="entry name" value="Phospholipase C/P1 nuclease"/>
    <property type="match status" value="1"/>
</dbReference>
<dbReference type="InterPro" id="IPR003154">
    <property type="entry name" value="S1/P1nuclease"/>
</dbReference>
<keyword evidence="5" id="KW-0378">Hydrolase</keyword>
<organism evidence="9 10">
    <name type="scientific">Apiospora phragmitis</name>
    <dbReference type="NCBI Taxonomy" id="2905665"/>
    <lineage>
        <taxon>Eukaryota</taxon>
        <taxon>Fungi</taxon>
        <taxon>Dikarya</taxon>
        <taxon>Ascomycota</taxon>
        <taxon>Pezizomycotina</taxon>
        <taxon>Sordariomycetes</taxon>
        <taxon>Xylariomycetidae</taxon>
        <taxon>Amphisphaeriales</taxon>
        <taxon>Apiosporaceae</taxon>
        <taxon>Apiospora</taxon>
    </lineage>
</organism>
<evidence type="ECO:0000256" key="1">
    <source>
        <dbReference type="ARBA" id="ARBA00009547"/>
    </source>
</evidence>
<dbReference type="PANTHER" id="PTHR33146:SF26">
    <property type="entry name" value="ENDONUCLEASE 4"/>
    <property type="match status" value="1"/>
</dbReference>
<evidence type="ECO:0000256" key="4">
    <source>
        <dbReference type="ARBA" id="ARBA00022759"/>
    </source>
</evidence>
<evidence type="ECO:0000256" key="3">
    <source>
        <dbReference type="ARBA" id="ARBA00022723"/>
    </source>
</evidence>
<sequence>MIRIPASSNNKMLLSAATAASLLLPGVQAWGAMGHETVAYVATDFVAAGTCTYFQNLMADASANYLASVASWADPYGHTEAGKFSSGFHYIDAQDSPPSSCGVDFARDCGEGGCIVSAISNYTNRLLDADLDSSERQMAAKFVIHFLGDIGQPLHNENLEKGGNGIPVDYSGEETNLHHVWDSEIPESVSGGSSLTSARSWAANLTMAIKSGIYESQAAGWVSDLSLADAQNITLGWATESNAYVCSTVLEGGVSAVEDQDLGGDYTTRGQPVVSLQIAKQGYRLAKWLDAIASAV</sequence>